<organism evidence="1 2">
    <name type="scientific">Actinocorallia aurantiaca</name>
    <dbReference type="NCBI Taxonomy" id="46204"/>
    <lineage>
        <taxon>Bacteria</taxon>
        <taxon>Bacillati</taxon>
        <taxon>Actinomycetota</taxon>
        <taxon>Actinomycetes</taxon>
        <taxon>Streptosporangiales</taxon>
        <taxon>Thermomonosporaceae</taxon>
        <taxon>Actinocorallia</taxon>
    </lineage>
</organism>
<name>A0ABN3UET8_9ACTN</name>
<dbReference type="RefSeq" id="WP_344452794.1">
    <property type="nucleotide sequence ID" value="NZ_BAAATZ010000019.1"/>
</dbReference>
<protein>
    <submittedName>
        <fullName evidence="1">Uridine kinase</fullName>
    </submittedName>
</protein>
<dbReference type="GO" id="GO:0016301">
    <property type="term" value="F:kinase activity"/>
    <property type="evidence" value="ECO:0007669"/>
    <property type="project" value="UniProtKB-KW"/>
</dbReference>
<dbReference type="Gene3D" id="3.40.50.300">
    <property type="entry name" value="P-loop containing nucleotide triphosphate hydrolases"/>
    <property type="match status" value="1"/>
</dbReference>
<evidence type="ECO:0000313" key="2">
    <source>
        <dbReference type="Proteomes" id="UP001501842"/>
    </source>
</evidence>
<sequence>MRARPISSEHLVEELCDRIAAAPREHRLRVAVDGAPAAEPERLADALVEPVRARGREVVRVSAWDFLRPASLRYEFGRHDPDVFYDDWLDTGALLREVLAPLDPGGTGKVLPSLWDRERDRATRARYVEVPPGGVVLVDGALLLGRWLPFDLTVHLALSPAALARRTGEDEAWTLPAYARYQEEARPADTADVVVKVDDPRHPALVTEGGGSDPWTY</sequence>
<accession>A0ABN3UET8</accession>
<dbReference type="InterPro" id="IPR027417">
    <property type="entry name" value="P-loop_NTPase"/>
</dbReference>
<keyword evidence="2" id="KW-1185">Reference proteome</keyword>
<gene>
    <name evidence="1" type="ORF">GCM10010439_46670</name>
</gene>
<dbReference type="Proteomes" id="UP001501842">
    <property type="component" value="Unassembled WGS sequence"/>
</dbReference>
<keyword evidence="1" id="KW-0418">Kinase</keyword>
<evidence type="ECO:0000313" key="1">
    <source>
        <dbReference type="EMBL" id="GAA2731380.1"/>
    </source>
</evidence>
<reference evidence="1 2" key="1">
    <citation type="journal article" date="2019" name="Int. J. Syst. Evol. Microbiol.">
        <title>The Global Catalogue of Microorganisms (GCM) 10K type strain sequencing project: providing services to taxonomists for standard genome sequencing and annotation.</title>
        <authorList>
            <consortium name="The Broad Institute Genomics Platform"/>
            <consortium name="The Broad Institute Genome Sequencing Center for Infectious Disease"/>
            <person name="Wu L."/>
            <person name="Ma J."/>
        </authorList>
    </citation>
    <scope>NUCLEOTIDE SEQUENCE [LARGE SCALE GENOMIC DNA]</scope>
    <source>
        <strain evidence="1 2">JCM 8201</strain>
    </source>
</reference>
<dbReference type="SUPFAM" id="SSF52540">
    <property type="entry name" value="P-loop containing nucleoside triphosphate hydrolases"/>
    <property type="match status" value="1"/>
</dbReference>
<comment type="caution">
    <text evidence="1">The sequence shown here is derived from an EMBL/GenBank/DDBJ whole genome shotgun (WGS) entry which is preliminary data.</text>
</comment>
<keyword evidence="1" id="KW-0808">Transferase</keyword>
<proteinExistence type="predicted"/>
<dbReference type="EMBL" id="BAAATZ010000019">
    <property type="protein sequence ID" value="GAA2731380.1"/>
    <property type="molecule type" value="Genomic_DNA"/>
</dbReference>